<feature type="region of interest" description="Disordered" evidence="10">
    <location>
        <begin position="286"/>
        <end position="313"/>
    </location>
</feature>
<dbReference type="InterPro" id="IPR024783">
    <property type="entry name" value="TORC_N"/>
</dbReference>
<evidence type="ECO:0000259" key="12">
    <source>
        <dbReference type="Pfam" id="PF12885"/>
    </source>
</evidence>
<evidence type="ECO:0000256" key="8">
    <source>
        <dbReference type="ARBA" id="ARBA00023163"/>
    </source>
</evidence>
<organism evidence="14 15">
    <name type="scientific">Vicugna pacos</name>
    <name type="common">Alpaca</name>
    <name type="synonym">Lama pacos</name>
    <dbReference type="NCBI Taxonomy" id="30538"/>
    <lineage>
        <taxon>Eukaryota</taxon>
        <taxon>Metazoa</taxon>
        <taxon>Chordata</taxon>
        <taxon>Craniata</taxon>
        <taxon>Vertebrata</taxon>
        <taxon>Euteleostomi</taxon>
        <taxon>Mammalia</taxon>
        <taxon>Eutheria</taxon>
        <taxon>Laurasiatheria</taxon>
        <taxon>Artiodactyla</taxon>
        <taxon>Tylopoda</taxon>
        <taxon>Camelidae</taxon>
        <taxon>Vicugna</taxon>
    </lineage>
</organism>
<dbReference type="Proteomes" id="UP001652581">
    <property type="component" value="Chromosome 22"/>
</dbReference>
<gene>
    <name evidence="15" type="primary">CRTC1</name>
</gene>
<feature type="domain" description="Transducer of regulated CREB activity middle" evidence="12">
    <location>
        <begin position="148"/>
        <end position="292"/>
    </location>
</feature>
<evidence type="ECO:0000256" key="3">
    <source>
        <dbReference type="ARBA" id="ARBA00007167"/>
    </source>
</evidence>
<dbReference type="PANTHER" id="PTHR13589">
    <property type="entry name" value="CREB-REGULATED TRANSCRIPTION COACTIVATOR"/>
    <property type="match status" value="1"/>
</dbReference>
<feature type="compositionally biased region" description="Pro residues" evidence="10">
    <location>
        <begin position="365"/>
        <end position="393"/>
    </location>
</feature>
<evidence type="ECO:0000256" key="5">
    <source>
        <dbReference type="ARBA" id="ARBA00022553"/>
    </source>
</evidence>
<evidence type="ECO:0000259" key="11">
    <source>
        <dbReference type="Pfam" id="PF12884"/>
    </source>
</evidence>
<keyword evidence="9" id="KW-0539">Nucleus</keyword>
<feature type="region of interest" description="Disordered" evidence="10">
    <location>
        <begin position="140"/>
        <end position="175"/>
    </location>
</feature>
<feature type="domain" description="Transducer of regulated CREB activity C-terminal" evidence="13">
    <location>
        <begin position="527"/>
        <end position="602"/>
    </location>
</feature>
<accession>A0ABM5C459</accession>
<proteinExistence type="inferred from homology"/>
<name>A0ABM5C459_VICPA</name>
<evidence type="ECO:0000256" key="6">
    <source>
        <dbReference type="ARBA" id="ARBA00023015"/>
    </source>
</evidence>
<comment type="similarity">
    <text evidence="3">Belongs to the TORC family.</text>
</comment>
<dbReference type="InterPro" id="IPR024785">
    <property type="entry name" value="TORC_C"/>
</dbReference>
<evidence type="ECO:0000256" key="7">
    <source>
        <dbReference type="ARBA" id="ARBA00023159"/>
    </source>
</evidence>
<dbReference type="Pfam" id="PF12884">
    <property type="entry name" value="TORC_N"/>
    <property type="match status" value="1"/>
</dbReference>
<dbReference type="RefSeq" id="XP_072803439.1">
    <property type="nucleotide sequence ID" value="XM_072947338.1"/>
</dbReference>
<feature type="domain" description="Transducer of regulated CREB activity N-terminal" evidence="11">
    <location>
        <begin position="6"/>
        <end position="66"/>
    </location>
</feature>
<evidence type="ECO:0000256" key="9">
    <source>
        <dbReference type="ARBA" id="ARBA00023242"/>
    </source>
</evidence>
<evidence type="ECO:0000256" key="10">
    <source>
        <dbReference type="SAM" id="MobiDB-lite"/>
    </source>
</evidence>
<evidence type="ECO:0000313" key="15">
    <source>
        <dbReference type="RefSeq" id="XP_072803439.1"/>
    </source>
</evidence>
<feature type="compositionally biased region" description="Polar residues" evidence="10">
    <location>
        <begin position="296"/>
        <end position="305"/>
    </location>
</feature>
<comment type="subcellular location">
    <subcellularLocation>
        <location evidence="2">Cytoplasm</location>
    </subcellularLocation>
    <subcellularLocation>
        <location evidence="1">Nucleus</location>
    </subcellularLocation>
</comment>
<evidence type="ECO:0000256" key="1">
    <source>
        <dbReference type="ARBA" id="ARBA00004123"/>
    </source>
</evidence>
<keyword evidence="7" id="KW-0010">Activator</keyword>
<dbReference type="PANTHER" id="PTHR13589:SF14">
    <property type="entry name" value="CREB-REGULATED TRANSCRIPTION COACTIVATOR 1"/>
    <property type="match status" value="1"/>
</dbReference>
<feature type="compositionally biased region" description="Basic and acidic residues" evidence="10">
    <location>
        <begin position="194"/>
        <end position="208"/>
    </location>
</feature>
<dbReference type="InterPro" id="IPR024786">
    <property type="entry name" value="TORC"/>
</dbReference>
<feature type="region of interest" description="Disordered" evidence="10">
    <location>
        <begin position="360"/>
        <end position="451"/>
    </location>
</feature>
<reference evidence="15" key="1">
    <citation type="submission" date="2025-08" db="UniProtKB">
        <authorList>
            <consortium name="RefSeq"/>
        </authorList>
    </citation>
    <scope>IDENTIFICATION</scope>
</reference>
<keyword evidence="6" id="KW-0805">Transcription regulation</keyword>
<feature type="region of interest" description="Disordered" evidence="10">
    <location>
        <begin position="189"/>
        <end position="221"/>
    </location>
</feature>
<protein>
    <submittedName>
        <fullName evidence="15">CREB-regulated transcription coactivator 1 isoform X6</fullName>
    </submittedName>
</protein>
<dbReference type="GeneID" id="102541925"/>
<evidence type="ECO:0000259" key="13">
    <source>
        <dbReference type="Pfam" id="PF12886"/>
    </source>
</evidence>
<keyword evidence="8" id="KW-0804">Transcription</keyword>
<sequence length="602" mass="64261">MATSNNPRKFSEKIALHNQKQAEETAAFEEVMKDLSLTRAARLQLQKSQYLQLGPSRGQYYGGSLPNVNQIGSGTVDLPFQTPFQSSGLDTSRTTRHHGLVDRVYRERGRLGSPHRRPLSVDKHGRQADSCPYGTVYLSPPADTSWRRTNSDSALHQSTMTPTQPEPFTSGSQDTHQKRVLLLTVPGMEETTSETDKNLSKQAWDTKKAGSRPKSCEVPGINIFPSADQENTTALIPATHNTGGSLPDLTNIHFPSPLPTPLDPEEPTFPALSSSSSTGNLAANLTHLGIGGAGQGMSTPGSSPQHRPAGVSPLSLNTEARRQQAQQVSPTLSPLSPITQAVAMDALSLEQQLPYAFFTQAGSQQPPPPQPQPPPPPPPASQQQPPPPPPQSPPENAGQPPMGIDIASAPALQQYRTSAGSPANQSPTSPVSNQGFSPGSSPQHSSTLGGVFGDSYFEQQMAARQANALSHQLEQFNMMENAISSSSLYSPGSTLNYSQAAMMGLTGSHGSLPDSQQLGYPSHSSIPNIILTVTGESPPSLSKELTSTLAGVGDVSFDSDNQFPLDELKIDPLTLDGLHMLNDPDMVLADPATEDTFRMDRL</sequence>
<keyword evidence="14" id="KW-1185">Reference proteome</keyword>
<dbReference type="Pfam" id="PF12886">
    <property type="entry name" value="TORC_C"/>
    <property type="match status" value="1"/>
</dbReference>
<keyword evidence="4" id="KW-0963">Cytoplasm</keyword>
<dbReference type="Pfam" id="PF12885">
    <property type="entry name" value="TORC_M"/>
    <property type="match status" value="1"/>
</dbReference>
<feature type="compositionally biased region" description="Polar residues" evidence="10">
    <location>
        <begin position="151"/>
        <end position="174"/>
    </location>
</feature>
<evidence type="ECO:0000256" key="2">
    <source>
        <dbReference type="ARBA" id="ARBA00004496"/>
    </source>
</evidence>
<feature type="compositionally biased region" description="Polar residues" evidence="10">
    <location>
        <begin position="414"/>
        <end position="448"/>
    </location>
</feature>
<dbReference type="InterPro" id="IPR024784">
    <property type="entry name" value="TORC_M"/>
</dbReference>
<evidence type="ECO:0000256" key="4">
    <source>
        <dbReference type="ARBA" id="ARBA00022490"/>
    </source>
</evidence>
<evidence type="ECO:0000313" key="14">
    <source>
        <dbReference type="Proteomes" id="UP001652581"/>
    </source>
</evidence>
<keyword evidence="5" id="KW-0597">Phosphoprotein</keyword>